<evidence type="ECO:0000313" key="11">
    <source>
        <dbReference type="EMBL" id="RIE06266.1"/>
    </source>
</evidence>
<keyword evidence="12" id="KW-1185">Reference proteome</keyword>
<evidence type="ECO:0000256" key="9">
    <source>
        <dbReference type="RuleBase" id="RU003435"/>
    </source>
</evidence>
<dbReference type="SUPFAM" id="SSF55486">
    <property type="entry name" value="Metalloproteases ('zincins'), catalytic domain"/>
    <property type="match status" value="1"/>
</dbReference>
<dbReference type="GO" id="GO:0016020">
    <property type="term" value="C:membrane"/>
    <property type="evidence" value="ECO:0007669"/>
    <property type="project" value="InterPro"/>
</dbReference>
<evidence type="ECO:0000256" key="8">
    <source>
        <dbReference type="ARBA" id="ARBA00023180"/>
    </source>
</evidence>
<dbReference type="RefSeq" id="WP_119088939.1">
    <property type="nucleotide sequence ID" value="NZ_QXIS01000018.1"/>
</dbReference>
<comment type="caution">
    <text evidence="11">The sequence shown here is derived from an EMBL/GenBank/DDBJ whole genome shotgun (WGS) entry which is preliminary data.</text>
</comment>
<dbReference type="PANTHER" id="PTHR11804:SF84">
    <property type="entry name" value="SACCHAROLYSIN"/>
    <property type="match status" value="1"/>
</dbReference>
<reference evidence="11 12" key="1">
    <citation type="submission" date="2018-09" db="EMBL/GenBank/DDBJ databases">
        <title>Discovery and Ecogenomic Context for Candidatus Cryosericales, a Global Caldiserica Order Active in Thawing Permafrost.</title>
        <authorList>
            <person name="Martinez M.A."/>
            <person name="Woodcroft B.J."/>
            <person name="Ignacio Espinoza J.C."/>
            <person name="Zayed A."/>
            <person name="Singleton C.M."/>
            <person name="Boyd J."/>
            <person name="Li Y.-F."/>
            <person name="Purvine S."/>
            <person name="Maughan H."/>
            <person name="Hodgkins S.B."/>
            <person name="Anderson D."/>
            <person name="Sederholm M."/>
            <person name="Temperton B."/>
            <person name="Saleska S.R."/>
            <person name="Tyson G.W."/>
            <person name="Rich V.I."/>
        </authorList>
    </citation>
    <scope>NUCLEOTIDE SEQUENCE [LARGE SCALE GENOMIC DNA]</scope>
    <source>
        <strain evidence="11 12">SMC7</strain>
    </source>
</reference>
<accession>A0A398CS72</accession>
<dbReference type="Pfam" id="PF01401">
    <property type="entry name" value="Peptidase_M2"/>
    <property type="match status" value="1"/>
</dbReference>
<dbReference type="Gene3D" id="1.10.1370.30">
    <property type="match status" value="1"/>
</dbReference>
<dbReference type="InterPro" id="IPR045090">
    <property type="entry name" value="Pept_M3A_M3B"/>
</dbReference>
<evidence type="ECO:0000313" key="12">
    <source>
        <dbReference type="Proteomes" id="UP000266328"/>
    </source>
</evidence>
<dbReference type="AlphaFoldDB" id="A0A398CS72"/>
<dbReference type="GO" id="GO:0006508">
    <property type="term" value="P:proteolysis"/>
    <property type="evidence" value="ECO:0007669"/>
    <property type="project" value="UniProtKB-KW"/>
</dbReference>
<feature type="domain" description="Peptidase M3A/M3B catalytic" evidence="10">
    <location>
        <begin position="283"/>
        <end position="525"/>
    </location>
</feature>
<keyword evidence="2 9" id="KW-0479">Metal-binding</keyword>
<organism evidence="11 12">
    <name type="scientific">Candidatus Cryosericum terrychapinii</name>
    <dbReference type="NCBI Taxonomy" id="2290919"/>
    <lineage>
        <taxon>Bacteria</taxon>
        <taxon>Pseudomonadati</taxon>
        <taxon>Caldisericota/Cryosericota group</taxon>
        <taxon>Candidatus Cryosericota</taxon>
        <taxon>Candidatus Cryosericia</taxon>
        <taxon>Candidatus Cryosericales</taxon>
        <taxon>Candidatus Cryosericaceae</taxon>
        <taxon>Candidatus Cryosericum</taxon>
    </lineage>
</organism>
<keyword evidence="8" id="KW-0325">Glycoprotein</keyword>
<evidence type="ECO:0000259" key="10">
    <source>
        <dbReference type="Pfam" id="PF01432"/>
    </source>
</evidence>
<dbReference type="PANTHER" id="PTHR11804">
    <property type="entry name" value="PROTEASE M3 THIMET OLIGOPEPTIDASE-RELATED"/>
    <property type="match status" value="1"/>
</dbReference>
<dbReference type="InterPro" id="IPR001567">
    <property type="entry name" value="Pept_M3A_M3B_dom"/>
</dbReference>
<dbReference type="GO" id="GO:0006518">
    <property type="term" value="P:peptide metabolic process"/>
    <property type="evidence" value="ECO:0007669"/>
    <property type="project" value="TreeGrafter"/>
</dbReference>
<dbReference type="GO" id="GO:0004222">
    <property type="term" value="F:metalloendopeptidase activity"/>
    <property type="evidence" value="ECO:0007669"/>
    <property type="project" value="InterPro"/>
</dbReference>
<dbReference type="EMBL" id="QXIS01000018">
    <property type="protein sequence ID" value="RIE06266.1"/>
    <property type="molecule type" value="Genomic_DNA"/>
</dbReference>
<evidence type="ECO:0000256" key="7">
    <source>
        <dbReference type="ARBA" id="ARBA00023157"/>
    </source>
</evidence>
<dbReference type="OrthoDB" id="9762795at2"/>
<evidence type="ECO:0000256" key="2">
    <source>
        <dbReference type="ARBA" id="ARBA00022723"/>
    </source>
</evidence>
<dbReference type="Proteomes" id="UP000266328">
    <property type="component" value="Unassembled WGS sequence"/>
</dbReference>
<comment type="cofactor">
    <cofactor evidence="9">
        <name>Zn(2+)</name>
        <dbReference type="ChEBI" id="CHEBI:29105"/>
    </cofactor>
    <text evidence="9">Binds 1 zinc ion.</text>
</comment>
<keyword evidence="5 9" id="KW-0862">Zinc</keyword>
<name>A0A398CS72_9BACT</name>
<dbReference type="GO" id="GO:0046872">
    <property type="term" value="F:metal ion binding"/>
    <property type="evidence" value="ECO:0007669"/>
    <property type="project" value="UniProtKB-UniRule"/>
</dbReference>
<sequence length="527" mass="61237">MDNAMYLKELNEKLNELSYQCNIAAWNLSTTGKDEYAAQAEHADLAMRLFLADKQRFDTVNSMLAAGDLEEFERRQLRLVHDMMVENQLDREMLQQLVSKQIALQGITTKFRGTIDGREVNNKQIEEILRTSTDNDLRKKAWLASKQVGAVLEPGLMELIKLRNESAVKLGYANYYEMSIELQEFDGAWLKQTLESYRDQTDALFRRVKYSIDQVVGRRLDVDPSKLMPWHMSDMFFQEAPRTSDVGLGVYFEGKGDHIVEELATATYDAIGLDIRDIIDRSDLYERAGKDQHAFCMHLDNKGDVRVLANLRPNETEMETLLHEMGHACYDKYTDMTLPEVLRQPAHIFTTEAVAMFFGRMARDPKWYKQMVGIDDANLQRLQRDLPVAIRNQMLVATRWITHFALFERELYRTEKGNSRLWYQGVQNIQYLNAPEERFEKPDWAAKYHFAMAPVYYHNYLLGEMLASQFDHTLRAKAEGKVLTPEGGRWFVDNVFTPGAKYSWNTMIEHATGEKLNPSYLVQQFNY</sequence>
<keyword evidence="6 9" id="KW-0482">Metalloprotease</keyword>
<keyword evidence="4 9" id="KW-0378">Hydrolase</keyword>
<keyword evidence="3" id="KW-0732">Signal</keyword>
<evidence type="ECO:0000256" key="4">
    <source>
        <dbReference type="ARBA" id="ARBA00022801"/>
    </source>
</evidence>
<comment type="similarity">
    <text evidence="9">Belongs to the peptidase M3 family.</text>
</comment>
<protein>
    <submittedName>
        <fullName evidence="11">Peptidase M3A and M3B thimet/oligopeptidase F</fullName>
    </submittedName>
</protein>
<keyword evidence="7" id="KW-1015">Disulfide bond</keyword>
<evidence type="ECO:0000256" key="6">
    <source>
        <dbReference type="ARBA" id="ARBA00023049"/>
    </source>
</evidence>
<gene>
    <name evidence="11" type="ORF">SMC7_03235</name>
</gene>
<evidence type="ECO:0000256" key="5">
    <source>
        <dbReference type="ARBA" id="ARBA00022833"/>
    </source>
</evidence>
<proteinExistence type="inferred from homology"/>
<dbReference type="Pfam" id="PF01432">
    <property type="entry name" value="Peptidase_M3"/>
    <property type="match status" value="1"/>
</dbReference>
<dbReference type="GO" id="GO:0008241">
    <property type="term" value="F:peptidyl-dipeptidase activity"/>
    <property type="evidence" value="ECO:0007669"/>
    <property type="project" value="InterPro"/>
</dbReference>
<keyword evidence="1 9" id="KW-0645">Protease</keyword>
<evidence type="ECO:0000256" key="1">
    <source>
        <dbReference type="ARBA" id="ARBA00022670"/>
    </source>
</evidence>
<dbReference type="InterPro" id="IPR001548">
    <property type="entry name" value="Peptidase_M2"/>
</dbReference>
<evidence type="ECO:0000256" key="3">
    <source>
        <dbReference type="ARBA" id="ARBA00022729"/>
    </source>
</evidence>